<evidence type="ECO:0000313" key="3">
    <source>
        <dbReference type="Proteomes" id="UP000018130"/>
    </source>
</evidence>
<dbReference type="AlphaFoldDB" id="T2K016"/>
<proteinExistence type="predicted"/>
<protein>
    <submittedName>
        <fullName evidence="2">Uncharacterized protein</fullName>
    </submittedName>
</protein>
<sequence length="181" mass="20409">MGLEHSFLQSFSSAIKLPILFLFTAVICIPSLYTFNVLLGQKFKFLQTVALMMTTIVTTTILLASLAPVSFFFGLTTHNYFFLLLMHVAIFGLCGLYGVQYLYRGCSYIALRMEQPLNHLLLRIWIVMYSLVGMQLGWRLRPFIATPGTDESLISGTAGWQLLYSSSQFYLSAFPELGVMT</sequence>
<keyword evidence="1" id="KW-0472">Membrane</keyword>
<comment type="caution">
    <text evidence="2">The sequence shown here is derived from an EMBL/GenBank/DDBJ whole genome shotgun (WGS) entry which is preliminary data.</text>
</comment>
<feature type="transmembrane region" description="Helical" evidence="1">
    <location>
        <begin position="120"/>
        <end position="138"/>
    </location>
</feature>
<feature type="transmembrane region" description="Helical" evidence="1">
    <location>
        <begin position="51"/>
        <end position="74"/>
    </location>
</feature>
<keyword evidence="1" id="KW-1133">Transmembrane helix</keyword>
<dbReference type="EMBL" id="CAQN01001316">
    <property type="protein sequence ID" value="CCQ70910.1"/>
    <property type="molecule type" value="Genomic_DNA"/>
</dbReference>
<gene>
    <name evidence="2" type="ORF">CWATWH0402_1417</name>
</gene>
<reference evidence="2 3" key="2">
    <citation type="submission" date="2013-09" db="EMBL/GenBank/DDBJ databases">
        <title>Whole genome comparison of six Crocosphaera watsonii strains with differing phenotypes.</title>
        <authorList>
            <person name="Bench S.R."/>
            <person name="Heller P."/>
            <person name="Frank I."/>
            <person name="Arciniega M."/>
            <person name="Shilova I.N."/>
            <person name="Zehr J.P."/>
        </authorList>
    </citation>
    <scope>NUCLEOTIDE SEQUENCE [LARGE SCALE GENOMIC DNA]</scope>
    <source>
        <strain evidence="2 3">WH 0402</strain>
    </source>
</reference>
<name>T2K016_CROWT</name>
<accession>T2K016</accession>
<dbReference type="Proteomes" id="UP000018130">
    <property type="component" value="Unassembled WGS sequence"/>
</dbReference>
<feature type="transmembrane region" description="Helical" evidence="1">
    <location>
        <begin position="20"/>
        <end position="39"/>
    </location>
</feature>
<dbReference type="RefSeq" id="WP_053081948.1">
    <property type="nucleotide sequence ID" value="NZ_CAQN01001316.1"/>
</dbReference>
<keyword evidence="1" id="KW-0812">Transmembrane</keyword>
<evidence type="ECO:0000256" key="1">
    <source>
        <dbReference type="SAM" id="Phobius"/>
    </source>
</evidence>
<reference evidence="2 3" key="1">
    <citation type="submission" date="2013-01" db="EMBL/GenBank/DDBJ databases">
        <authorList>
            <person name="Bench S."/>
        </authorList>
    </citation>
    <scope>NUCLEOTIDE SEQUENCE [LARGE SCALE GENOMIC DNA]</scope>
    <source>
        <strain evidence="2 3">WH 0402</strain>
    </source>
</reference>
<feature type="transmembrane region" description="Helical" evidence="1">
    <location>
        <begin position="80"/>
        <end position="99"/>
    </location>
</feature>
<organism evidence="2 3">
    <name type="scientific">Crocosphaera watsonii WH 0402</name>
    <dbReference type="NCBI Taxonomy" id="1284629"/>
    <lineage>
        <taxon>Bacteria</taxon>
        <taxon>Bacillati</taxon>
        <taxon>Cyanobacteriota</taxon>
        <taxon>Cyanophyceae</taxon>
        <taxon>Oscillatoriophycideae</taxon>
        <taxon>Chroococcales</taxon>
        <taxon>Aphanothecaceae</taxon>
        <taxon>Crocosphaera</taxon>
    </lineage>
</organism>
<evidence type="ECO:0000313" key="2">
    <source>
        <dbReference type="EMBL" id="CCQ70910.1"/>
    </source>
</evidence>